<name>A0ABT5M776_9GAMM</name>
<keyword evidence="2" id="KW-1185">Reference proteome</keyword>
<comment type="caution">
    <text evidence="1">The sequence shown here is derived from an EMBL/GenBank/DDBJ whole genome shotgun (WGS) entry which is preliminary data.</text>
</comment>
<protein>
    <submittedName>
        <fullName evidence="1">Uncharacterized protein</fullName>
    </submittedName>
</protein>
<gene>
    <name evidence="1" type="ORF">PSI22_10835</name>
</gene>
<dbReference type="RefSeq" id="WP_273579759.1">
    <property type="nucleotide sequence ID" value="NZ_JAQRFO010000021.1"/>
</dbReference>
<proteinExistence type="predicted"/>
<reference evidence="1 2" key="1">
    <citation type="submission" date="2023-02" db="EMBL/GenBank/DDBJ databases">
        <title>Entomopathogenic bacteria.</title>
        <authorList>
            <person name="Machado R.A."/>
        </authorList>
    </citation>
    <scope>NUCLEOTIDE SEQUENCE [LARGE SCALE GENOMIC DNA]</scope>
    <source>
        <strain evidence="1 2">XENO-7</strain>
    </source>
</reference>
<evidence type="ECO:0000313" key="1">
    <source>
        <dbReference type="EMBL" id="MDC9622121.1"/>
    </source>
</evidence>
<dbReference type="EMBL" id="JAQRFO010000021">
    <property type="protein sequence ID" value="MDC9622121.1"/>
    <property type="molecule type" value="Genomic_DNA"/>
</dbReference>
<accession>A0ABT5M776</accession>
<sequence>MAWTVNDSDAIWKQITPAAESKYKEWVETITGSNRHPRDAARDARCDDFKMLSGTSSGIEQYTIKLNKKERVSFTIEGEIVNVRQVGGHT</sequence>
<evidence type="ECO:0000313" key="2">
    <source>
        <dbReference type="Proteomes" id="UP001214757"/>
    </source>
</evidence>
<organism evidence="1 2">
    <name type="scientific">Xenorhabdus aichiensis</name>
    <dbReference type="NCBI Taxonomy" id="3025874"/>
    <lineage>
        <taxon>Bacteria</taxon>
        <taxon>Pseudomonadati</taxon>
        <taxon>Pseudomonadota</taxon>
        <taxon>Gammaproteobacteria</taxon>
        <taxon>Enterobacterales</taxon>
        <taxon>Morganellaceae</taxon>
        <taxon>Xenorhabdus</taxon>
    </lineage>
</organism>
<dbReference type="Proteomes" id="UP001214757">
    <property type="component" value="Unassembled WGS sequence"/>
</dbReference>